<evidence type="ECO:0000256" key="1">
    <source>
        <dbReference type="SAM" id="Phobius"/>
    </source>
</evidence>
<sequence>MAKRWSSRARPVECSHCGKLSHVLASTSSGITMAGLLIVTVSAIAAGVWHMAPLVLVGLS</sequence>
<reference evidence="2 3" key="1">
    <citation type="submission" date="2016-03" db="EMBL/GenBank/DDBJ databases">
        <title>Genome sequence of Variovorax paradoxus KB5.</title>
        <authorList>
            <person name="Jeong H."/>
            <person name="Hong C.E."/>
            <person name="Jo S.H."/>
            <person name="Park J.M."/>
        </authorList>
    </citation>
    <scope>NUCLEOTIDE SEQUENCE [LARGE SCALE GENOMIC DNA]</scope>
    <source>
        <strain evidence="2 3">KB5</strain>
    </source>
</reference>
<comment type="caution">
    <text evidence="2">The sequence shown here is derived from an EMBL/GenBank/DDBJ whole genome shotgun (WGS) entry which is preliminary data.</text>
</comment>
<dbReference type="EMBL" id="LVHG01000013">
    <property type="protein sequence ID" value="OAK66777.1"/>
    <property type="molecule type" value="Genomic_DNA"/>
</dbReference>
<keyword evidence="1" id="KW-0812">Transmembrane</keyword>
<gene>
    <name evidence="2" type="ORF">A3K87_06120</name>
</gene>
<evidence type="ECO:0000313" key="2">
    <source>
        <dbReference type="EMBL" id="OAK66777.1"/>
    </source>
</evidence>
<dbReference type="Proteomes" id="UP000077852">
    <property type="component" value="Unassembled WGS sequence"/>
</dbReference>
<accession>A0AA91ID10</accession>
<name>A0AA91ID10_VARPD</name>
<organism evidence="2 3">
    <name type="scientific">Variovorax paradoxus</name>
    <dbReference type="NCBI Taxonomy" id="34073"/>
    <lineage>
        <taxon>Bacteria</taxon>
        <taxon>Pseudomonadati</taxon>
        <taxon>Pseudomonadota</taxon>
        <taxon>Betaproteobacteria</taxon>
        <taxon>Burkholderiales</taxon>
        <taxon>Comamonadaceae</taxon>
        <taxon>Variovorax</taxon>
    </lineage>
</organism>
<dbReference type="AlphaFoldDB" id="A0AA91ID10"/>
<keyword evidence="1" id="KW-0472">Membrane</keyword>
<proteinExistence type="predicted"/>
<feature type="transmembrane region" description="Helical" evidence="1">
    <location>
        <begin position="31"/>
        <end position="52"/>
    </location>
</feature>
<evidence type="ECO:0000313" key="3">
    <source>
        <dbReference type="Proteomes" id="UP000077852"/>
    </source>
</evidence>
<protein>
    <submittedName>
        <fullName evidence="2">Uncharacterized protein</fullName>
    </submittedName>
</protein>
<keyword evidence="1" id="KW-1133">Transmembrane helix</keyword>